<feature type="transmembrane region" description="Helical" evidence="1">
    <location>
        <begin position="12"/>
        <end position="31"/>
    </location>
</feature>
<dbReference type="EMBL" id="CP102780">
    <property type="protein sequence ID" value="UVA80178.1"/>
    <property type="molecule type" value="Genomic_DNA"/>
</dbReference>
<dbReference type="OrthoDB" id="9104095at2"/>
<gene>
    <name evidence="2" type="ORF">NTU39_03890</name>
    <name evidence="3" type="ORF">PCO31010_03617</name>
</gene>
<evidence type="ECO:0000313" key="5">
    <source>
        <dbReference type="Proteomes" id="UP001058980"/>
    </source>
</evidence>
<reference evidence="2" key="2">
    <citation type="submission" date="2022-08" db="EMBL/GenBank/DDBJ databases">
        <title>Multi-unit outbreak of Pandoraea commovens among non-cystic fibrosis intensive care patients from 2019 to 2021 in Berlin, Germany.</title>
        <authorList>
            <person name="Menzel P."/>
        </authorList>
    </citation>
    <scope>NUCLEOTIDE SEQUENCE</scope>
    <source>
        <strain evidence="2">LB-19-202-79</strain>
    </source>
</reference>
<dbReference type="Proteomes" id="UP000343335">
    <property type="component" value="Unassembled WGS sequence"/>
</dbReference>
<organism evidence="3 4">
    <name type="scientific">Pandoraea commovens</name>
    <dbReference type="NCBI Taxonomy" id="2508289"/>
    <lineage>
        <taxon>Bacteria</taxon>
        <taxon>Pseudomonadati</taxon>
        <taxon>Pseudomonadota</taxon>
        <taxon>Betaproteobacteria</taxon>
        <taxon>Burkholderiales</taxon>
        <taxon>Burkholderiaceae</taxon>
        <taxon>Pandoraea</taxon>
    </lineage>
</organism>
<reference evidence="3 4" key="1">
    <citation type="submission" date="2019-08" db="EMBL/GenBank/DDBJ databases">
        <authorList>
            <person name="Peeters C."/>
        </authorList>
    </citation>
    <scope>NUCLEOTIDE SEQUENCE [LARGE SCALE GENOMIC DNA]</scope>
    <source>
        <strain evidence="3 4">LMG 31010</strain>
    </source>
</reference>
<keyword evidence="1" id="KW-1133">Transmembrane helix</keyword>
<evidence type="ECO:0000313" key="4">
    <source>
        <dbReference type="Proteomes" id="UP000343335"/>
    </source>
</evidence>
<evidence type="ECO:0000313" key="2">
    <source>
        <dbReference type="EMBL" id="UVA80178.1"/>
    </source>
</evidence>
<keyword evidence="1" id="KW-0812">Transmembrane</keyword>
<proteinExistence type="predicted"/>
<protein>
    <submittedName>
        <fullName evidence="3">Uncharacterized protein</fullName>
    </submittedName>
</protein>
<accession>A0A5E4X0W5</accession>
<name>A0A5E4X0W5_9BURK</name>
<evidence type="ECO:0000313" key="3">
    <source>
        <dbReference type="EMBL" id="VVE29879.1"/>
    </source>
</evidence>
<keyword evidence="5" id="KW-1185">Reference proteome</keyword>
<dbReference type="AlphaFoldDB" id="A0A5E4X0W5"/>
<dbReference type="EMBL" id="CABPSA010000006">
    <property type="protein sequence ID" value="VVE29879.1"/>
    <property type="molecule type" value="Genomic_DNA"/>
</dbReference>
<feature type="transmembrane region" description="Helical" evidence="1">
    <location>
        <begin position="37"/>
        <end position="57"/>
    </location>
</feature>
<dbReference type="Proteomes" id="UP001058980">
    <property type="component" value="Chromosome"/>
</dbReference>
<keyword evidence="1" id="KW-0472">Membrane</keyword>
<sequence>MKLRFIENGNLSGWVCTVLIAVGMVMFYVALEYVSNSFGSLFLLLLGFALMAIAGTCSRAGLLGIRPFDNEYKKAKKTYDTQREEH</sequence>
<evidence type="ECO:0000256" key="1">
    <source>
        <dbReference type="SAM" id="Phobius"/>
    </source>
</evidence>
<dbReference type="RefSeq" id="WP_150665440.1">
    <property type="nucleotide sequence ID" value="NZ_CABPSA010000006.1"/>
</dbReference>